<dbReference type="PATRIC" id="fig|536227.13.peg.4281"/>
<evidence type="ECO:0000313" key="1">
    <source>
        <dbReference type="EMBL" id="EET84622.1"/>
    </source>
</evidence>
<reference evidence="1 2" key="1">
    <citation type="submission" date="2009-06" db="EMBL/GenBank/DDBJ databases">
        <title>The draft genome of Clostridium carboxidivorans P7.</title>
        <authorList>
            <consortium name="US DOE Joint Genome Institute (JGI-PGF)"/>
            <person name="Lucas S."/>
            <person name="Copeland A."/>
            <person name="Lapidus A."/>
            <person name="Glavina del Rio T."/>
            <person name="Tice H."/>
            <person name="Bruce D."/>
            <person name="Goodwin L."/>
            <person name="Pitluck S."/>
            <person name="Larimer F."/>
            <person name="Land M.L."/>
            <person name="Hauser L."/>
            <person name="Hemme C.L."/>
        </authorList>
    </citation>
    <scope>NUCLEOTIDE SEQUENCE [LARGE SCALE GENOMIC DNA]</scope>
    <source>
        <strain evidence="1 2">P7</strain>
    </source>
</reference>
<name>C6Q1K5_9CLOT</name>
<dbReference type="RefSeq" id="WP_007063807.1">
    <property type="nucleotide sequence ID" value="NZ_ACVI01000142.1"/>
</dbReference>
<protein>
    <submittedName>
        <fullName evidence="1">Uncharacterized protein</fullName>
    </submittedName>
</protein>
<comment type="caution">
    <text evidence="1">The sequence shown here is derived from an EMBL/GenBank/DDBJ whole genome shotgun (WGS) entry which is preliminary data.</text>
</comment>
<proteinExistence type="predicted"/>
<keyword evidence="2" id="KW-1185">Reference proteome</keyword>
<dbReference type="STRING" id="536227.Ccar_20570"/>
<accession>C6Q1K5</accession>
<organism evidence="1 2">
    <name type="scientific">Clostridium carboxidivorans P7</name>
    <dbReference type="NCBI Taxonomy" id="536227"/>
    <lineage>
        <taxon>Bacteria</taxon>
        <taxon>Bacillati</taxon>
        <taxon>Bacillota</taxon>
        <taxon>Clostridia</taxon>
        <taxon>Eubacteriales</taxon>
        <taxon>Clostridiaceae</taxon>
        <taxon>Clostridium</taxon>
    </lineage>
</organism>
<dbReference type="AlphaFoldDB" id="C6Q1K5"/>
<dbReference type="KEGG" id="cck:Ccar_20570"/>
<dbReference type="EMBL" id="ACVI01000142">
    <property type="protein sequence ID" value="EET84622.1"/>
    <property type="molecule type" value="Genomic_DNA"/>
</dbReference>
<evidence type="ECO:0000313" key="2">
    <source>
        <dbReference type="Proteomes" id="UP000004198"/>
    </source>
</evidence>
<gene>
    <name evidence="1" type="ORF">CcarbDRAFT_4923</name>
</gene>
<dbReference type="OrthoDB" id="3035814at2"/>
<sequence length="212" mass="24763">MDNSIVIDEINFWDSELSKLGSSNNKLYELAFFKVFVKFDLFLTQLFVNYSVGKGSSKGYIPQRKLEFIDEKHLEGILINKRSSFIDYSEKIPQLSKYIFRDGNDPFSLVFSDSNFSTYYNKMKYIRNYIAHESNESKKKYHKSVIMETNSFIEPYVFLSKIDKKHSKTNYSVYISIIRDMTETLLDPTSYFGTSLENNTVQHVAATLDDNL</sequence>
<dbReference type="Proteomes" id="UP000004198">
    <property type="component" value="Unassembled WGS sequence"/>
</dbReference>